<comment type="caution">
    <text evidence="1">The sequence shown here is derived from an EMBL/GenBank/DDBJ whole genome shotgun (WGS) entry which is preliminary data.</text>
</comment>
<accession>A0ABQ2IA13</accession>
<gene>
    <name evidence="1" type="ORF">GCM10011609_48630</name>
</gene>
<proteinExistence type="predicted"/>
<keyword evidence="2" id="KW-1185">Reference proteome</keyword>
<sequence>MGLVTVQGDSVRFSETVSRVAQTLRPLGPLGQYIAESYALTTEMRRVESESSERKEIVLALLDRRRQESSATLRHARKHLGGVEKNAVAMRECLLEMQRKAVKPGLALEERQMYIDLTERLTTLLVQQHKELGDDVTAVVDKVLNGGGARDVASAAGVERRRGQGRRR</sequence>
<dbReference type="EMBL" id="BMNC01000006">
    <property type="protein sequence ID" value="GGN03783.1"/>
    <property type="molecule type" value="Genomic_DNA"/>
</dbReference>
<evidence type="ECO:0000313" key="2">
    <source>
        <dbReference type="Proteomes" id="UP000597656"/>
    </source>
</evidence>
<dbReference type="Proteomes" id="UP000597656">
    <property type="component" value="Unassembled WGS sequence"/>
</dbReference>
<name>A0ABQ2IA13_9PSEU</name>
<dbReference type="RefSeq" id="WP_189157077.1">
    <property type="nucleotide sequence ID" value="NZ_BMNC01000006.1"/>
</dbReference>
<reference evidence="2" key="1">
    <citation type="journal article" date="2019" name="Int. J. Syst. Evol. Microbiol.">
        <title>The Global Catalogue of Microorganisms (GCM) 10K type strain sequencing project: providing services to taxonomists for standard genome sequencing and annotation.</title>
        <authorList>
            <consortium name="The Broad Institute Genomics Platform"/>
            <consortium name="The Broad Institute Genome Sequencing Center for Infectious Disease"/>
            <person name="Wu L."/>
            <person name="Ma J."/>
        </authorList>
    </citation>
    <scope>NUCLEOTIDE SEQUENCE [LARGE SCALE GENOMIC DNA]</scope>
    <source>
        <strain evidence="2">CGMCC 4.7319</strain>
    </source>
</reference>
<evidence type="ECO:0000313" key="1">
    <source>
        <dbReference type="EMBL" id="GGN03783.1"/>
    </source>
</evidence>
<protein>
    <submittedName>
        <fullName evidence="1">Uncharacterized protein</fullName>
    </submittedName>
</protein>
<organism evidence="1 2">
    <name type="scientific">Lentzea pudingi</name>
    <dbReference type="NCBI Taxonomy" id="1789439"/>
    <lineage>
        <taxon>Bacteria</taxon>
        <taxon>Bacillati</taxon>
        <taxon>Actinomycetota</taxon>
        <taxon>Actinomycetes</taxon>
        <taxon>Pseudonocardiales</taxon>
        <taxon>Pseudonocardiaceae</taxon>
        <taxon>Lentzea</taxon>
    </lineage>
</organism>